<dbReference type="RefSeq" id="WP_380638521.1">
    <property type="nucleotide sequence ID" value="NZ_JBHSQO010000026.1"/>
</dbReference>
<comment type="caution">
    <text evidence="1">The sequence shown here is derived from an EMBL/GenBank/DDBJ whole genome shotgun (WGS) entry which is preliminary data.</text>
</comment>
<accession>A0ABW1P9G6</accession>
<dbReference type="EMBL" id="JBHSQO010000026">
    <property type="protein sequence ID" value="MFC6092230.1"/>
    <property type="molecule type" value="Genomic_DNA"/>
</dbReference>
<keyword evidence="2" id="KW-1185">Reference proteome</keyword>
<name>A0ABW1P9G6_9PSEU</name>
<evidence type="ECO:0000313" key="2">
    <source>
        <dbReference type="Proteomes" id="UP001596220"/>
    </source>
</evidence>
<gene>
    <name evidence="1" type="ORF">ACFP3R_23415</name>
</gene>
<protein>
    <submittedName>
        <fullName evidence="1">Uncharacterized protein</fullName>
    </submittedName>
</protein>
<organism evidence="1 2">
    <name type="scientific">Saccharothrix lopnurensis</name>
    <dbReference type="NCBI Taxonomy" id="1670621"/>
    <lineage>
        <taxon>Bacteria</taxon>
        <taxon>Bacillati</taxon>
        <taxon>Actinomycetota</taxon>
        <taxon>Actinomycetes</taxon>
        <taxon>Pseudonocardiales</taxon>
        <taxon>Pseudonocardiaceae</taxon>
        <taxon>Saccharothrix</taxon>
    </lineage>
</organism>
<sequence>MLDPNETPTVQVALSRLAGGHCTDHPLVLTGAVLGTLPAPRPHATVLFVLPAERVVGGVVRGAANG</sequence>
<evidence type="ECO:0000313" key="1">
    <source>
        <dbReference type="EMBL" id="MFC6092230.1"/>
    </source>
</evidence>
<dbReference type="Proteomes" id="UP001596220">
    <property type="component" value="Unassembled WGS sequence"/>
</dbReference>
<reference evidence="2" key="1">
    <citation type="journal article" date="2019" name="Int. J. Syst. Evol. Microbiol.">
        <title>The Global Catalogue of Microorganisms (GCM) 10K type strain sequencing project: providing services to taxonomists for standard genome sequencing and annotation.</title>
        <authorList>
            <consortium name="The Broad Institute Genomics Platform"/>
            <consortium name="The Broad Institute Genome Sequencing Center for Infectious Disease"/>
            <person name="Wu L."/>
            <person name="Ma J."/>
        </authorList>
    </citation>
    <scope>NUCLEOTIDE SEQUENCE [LARGE SCALE GENOMIC DNA]</scope>
    <source>
        <strain evidence="2">CGMCC 4.7246</strain>
    </source>
</reference>
<proteinExistence type="predicted"/>